<name>A0A5D3WMT4_9BACT</name>
<feature type="domain" description="AMP-dependent synthetase/ligase" evidence="1">
    <location>
        <begin position="16"/>
        <end position="458"/>
    </location>
</feature>
<evidence type="ECO:0000313" key="3">
    <source>
        <dbReference type="Proteomes" id="UP000324159"/>
    </source>
</evidence>
<dbReference type="RefSeq" id="WP_148895362.1">
    <property type="nucleotide sequence ID" value="NZ_VNIB01000004.1"/>
</dbReference>
<organism evidence="2 3">
    <name type="scientific">Geothermobacter ehrlichii</name>
    <dbReference type="NCBI Taxonomy" id="213224"/>
    <lineage>
        <taxon>Bacteria</taxon>
        <taxon>Pseudomonadati</taxon>
        <taxon>Thermodesulfobacteriota</taxon>
        <taxon>Desulfuromonadia</taxon>
        <taxon>Desulfuromonadales</taxon>
        <taxon>Geothermobacteraceae</taxon>
        <taxon>Geothermobacter</taxon>
    </lineage>
</organism>
<sequence>MPQTFRYETLFHVFLNTCEKHADRAAFIYRADGQEFQVSYRKFFEDVLLLTRAFAEKHIRKGTRVLLLSDNRYGWIVTDMALMALGAVSVPRGSEVPSQELDFIMRHSGCEFLICETDELLKKHQEVIDQLPDLKIRFIIASEKRHKFLRPVYAYQDLLEDRTITDEDVAWFKGLADQLGRDDLVTLVYTSGTTGTPKGVQLLHRNLLYQVEELPKLINLTHEDRWLSILPTWHIFERAVEYIAIAAGSCTVYSSLKTFSDDLTRYRPTLVASVPRLWESLYTKVNNALEKQSPSKARLFLGLVAVSARYRRCARELRGHLPRFAPVPLPVRIWRKLAALGNCALLWPLYRLAQRKLSLVQEKFGGRLRIAISGGGALPPYLDQWLDAIGIRIANAYGMTECAPGIAGRGLHCEIFGTLGPPFPGTEIRIVDEDGNEVPPGREGEVQVRGPQVMPGYYNNDEENRKSFTEDGFFNTGDLGKLTLGGELVLTGRSKEIIVLASGENIDPTNIEATITMLPFVSDAVLVGQDQKGLGALIVPDREKLKEFVASKISKVLSETEDFLHDKRVVERIRQEINRLLQPKRGFKPYEKLRNISFLEDEFKVGEELTNTLKKKRHVIERKYQDLVKRLLK</sequence>
<dbReference type="InterPro" id="IPR000873">
    <property type="entry name" value="AMP-dep_synth/lig_dom"/>
</dbReference>
<dbReference type="PANTHER" id="PTHR43813:SF1">
    <property type="entry name" value="ACYL-ACTIVATING ENZYME 16, CHLOROPLASTIC-RELATED"/>
    <property type="match status" value="1"/>
</dbReference>
<dbReference type="AlphaFoldDB" id="A0A5D3WMT4"/>
<dbReference type="InterPro" id="IPR052987">
    <property type="entry name" value="Chloroplast_AMP-bd_Enzymes"/>
</dbReference>
<proteinExistence type="predicted"/>
<dbReference type="Proteomes" id="UP000324159">
    <property type="component" value="Unassembled WGS sequence"/>
</dbReference>
<dbReference type="PROSITE" id="PS00455">
    <property type="entry name" value="AMP_BINDING"/>
    <property type="match status" value="1"/>
</dbReference>
<dbReference type="InterPro" id="IPR020845">
    <property type="entry name" value="AMP-binding_CS"/>
</dbReference>
<dbReference type="InterPro" id="IPR042099">
    <property type="entry name" value="ANL_N_sf"/>
</dbReference>
<evidence type="ECO:0000259" key="1">
    <source>
        <dbReference type="Pfam" id="PF00501"/>
    </source>
</evidence>
<evidence type="ECO:0000313" key="2">
    <source>
        <dbReference type="EMBL" id="TYO98890.1"/>
    </source>
</evidence>
<accession>A0A5D3WMT4</accession>
<dbReference type="SUPFAM" id="SSF56801">
    <property type="entry name" value="Acetyl-CoA synthetase-like"/>
    <property type="match status" value="1"/>
</dbReference>
<dbReference type="Pfam" id="PF00501">
    <property type="entry name" value="AMP-binding"/>
    <property type="match status" value="1"/>
</dbReference>
<dbReference type="OrthoDB" id="9799237at2"/>
<dbReference type="Gene3D" id="3.40.50.12780">
    <property type="entry name" value="N-terminal domain of ligase-like"/>
    <property type="match status" value="1"/>
</dbReference>
<protein>
    <submittedName>
        <fullName evidence="2">Long-chain acyl-CoA synthetase</fullName>
    </submittedName>
</protein>
<dbReference type="EMBL" id="VNIB01000004">
    <property type="protein sequence ID" value="TYO98890.1"/>
    <property type="molecule type" value="Genomic_DNA"/>
</dbReference>
<gene>
    <name evidence="2" type="ORF">EDC39_10413</name>
</gene>
<keyword evidence="3" id="KW-1185">Reference proteome</keyword>
<comment type="caution">
    <text evidence="2">The sequence shown here is derived from an EMBL/GenBank/DDBJ whole genome shotgun (WGS) entry which is preliminary data.</text>
</comment>
<reference evidence="2 3" key="1">
    <citation type="submission" date="2019-07" db="EMBL/GenBank/DDBJ databases">
        <title>Genomic Encyclopedia of Type Strains, Phase IV (KMG-IV): sequencing the most valuable type-strain genomes for metagenomic binning, comparative biology and taxonomic classification.</title>
        <authorList>
            <person name="Goeker M."/>
        </authorList>
    </citation>
    <scope>NUCLEOTIDE SEQUENCE [LARGE SCALE GENOMIC DNA]</scope>
    <source>
        <strain evidence="2 3">SS015</strain>
    </source>
</reference>
<dbReference type="Pfam" id="PF23562">
    <property type="entry name" value="AMP-binding_C_3"/>
    <property type="match status" value="1"/>
</dbReference>
<dbReference type="PANTHER" id="PTHR43813">
    <property type="entry name" value="ACYL-ACTIVATING ENZYME 16, CHLOROPLASTIC-RELATED"/>
    <property type="match status" value="1"/>
</dbReference>